<evidence type="ECO:0000256" key="3">
    <source>
        <dbReference type="ARBA" id="ARBA00022884"/>
    </source>
</evidence>
<evidence type="ECO:0000256" key="2">
    <source>
        <dbReference type="ARBA" id="ARBA00004123"/>
    </source>
</evidence>
<proteinExistence type="predicted"/>
<organism evidence="8">
    <name type="scientific">Auxenochlorella protothecoides</name>
    <name type="common">Green microalga</name>
    <name type="synonym">Chlorella protothecoides</name>
    <dbReference type="NCBI Taxonomy" id="3075"/>
    <lineage>
        <taxon>Eukaryota</taxon>
        <taxon>Viridiplantae</taxon>
        <taxon>Chlorophyta</taxon>
        <taxon>core chlorophytes</taxon>
        <taxon>Trebouxiophyceae</taxon>
        <taxon>Chlorellales</taxon>
        <taxon>Chlorellaceae</taxon>
        <taxon>Auxenochlorella</taxon>
    </lineage>
</organism>
<dbReference type="GO" id="GO:1990904">
    <property type="term" value="C:ribonucleoprotein complex"/>
    <property type="evidence" value="ECO:0007669"/>
    <property type="project" value="InterPro"/>
</dbReference>
<evidence type="ECO:0000259" key="7">
    <source>
        <dbReference type="PROSITE" id="PS50961"/>
    </source>
</evidence>
<dbReference type="Gene3D" id="3.30.70.330">
    <property type="match status" value="1"/>
</dbReference>
<evidence type="ECO:0000256" key="5">
    <source>
        <dbReference type="PROSITE-ProRule" id="PRU00332"/>
    </source>
</evidence>
<dbReference type="SUPFAM" id="SSF46785">
    <property type="entry name" value="Winged helix' DNA-binding domain"/>
    <property type="match status" value="1"/>
</dbReference>
<dbReference type="InterPro" id="IPR012677">
    <property type="entry name" value="Nucleotide-bd_a/b_plait_sf"/>
</dbReference>
<dbReference type="PANTHER" id="PTHR22792">
    <property type="entry name" value="LUPUS LA PROTEIN-RELATED"/>
    <property type="match status" value="1"/>
</dbReference>
<keyword evidence="4" id="KW-0539">Nucleus</keyword>
<accession>A0A1D2AH62</accession>
<keyword evidence="3 5" id="KW-0694">RNA-binding</keyword>
<dbReference type="InterPro" id="IPR006630">
    <property type="entry name" value="La_HTH"/>
</dbReference>
<evidence type="ECO:0000256" key="4">
    <source>
        <dbReference type="ARBA" id="ARBA00023242"/>
    </source>
</evidence>
<comment type="subcellular location">
    <subcellularLocation>
        <location evidence="2">Nucleus</location>
    </subcellularLocation>
</comment>
<dbReference type="AlphaFoldDB" id="A0A1D2AH62"/>
<dbReference type="EMBL" id="GDKF01000068">
    <property type="protein sequence ID" value="JAT78554.1"/>
    <property type="molecule type" value="Transcribed_RNA"/>
</dbReference>
<evidence type="ECO:0000313" key="8">
    <source>
        <dbReference type="EMBL" id="JAT78554.1"/>
    </source>
</evidence>
<evidence type="ECO:0000256" key="1">
    <source>
        <dbReference type="ARBA" id="ARBA00002339"/>
    </source>
</evidence>
<dbReference type="SUPFAM" id="SSF54928">
    <property type="entry name" value="RNA-binding domain, RBD"/>
    <property type="match status" value="1"/>
</dbReference>
<dbReference type="Gene3D" id="1.10.10.10">
    <property type="entry name" value="Winged helix-like DNA-binding domain superfamily/Winged helix DNA-binding domain"/>
    <property type="match status" value="1"/>
</dbReference>
<dbReference type="InterPro" id="IPR036390">
    <property type="entry name" value="WH_DNA-bd_sf"/>
</dbReference>
<protein>
    <recommendedName>
        <fullName evidence="7">HTH La-type RNA-binding domain-containing protein</fullName>
    </recommendedName>
</protein>
<sequence length="361" mass="38587">MTNKTTFLYESLPKDELRKLIAGLSENFMPFTEKGSSQEVDPPSETGCAPSVPVAPALDDPVALRRQVEHYFSDANLPTDAFLLQQVARHPEGYVPLAVIMSFKKMRRYGKDPAVVAAALRSSELLEVSLSGKAVRRREPLKAVDHSELRSRTLLITGLPDKSSIEELEGRCRPYGTLGFVKIRKPEVLDPLIAFNPRFMTWVGHRWYGLVEYSSSEEAHRARAALDSTDSWRGGQRAAILNVLPQGKAARPPKQAGPDRQGAGASGIGGAAAGPSVGATDDAVQECEAQAPDGGREGQPPGGPKAKAKPARRDYSAWASASHASPGAGAGAREGPRQPRMAVPGEKGFGMGRGKPLPVPA</sequence>
<reference evidence="8" key="1">
    <citation type="submission" date="2015-08" db="EMBL/GenBank/DDBJ databases">
        <authorList>
            <person name="Babu N.S."/>
            <person name="Beckwith C.J."/>
            <person name="Beseler K.G."/>
            <person name="Brison A."/>
            <person name="Carone J.V."/>
            <person name="Caskin T.P."/>
            <person name="Diamond M."/>
            <person name="Durham M.E."/>
            <person name="Foxe J.M."/>
            <person name="Go M."/>
            <person name="Henderson B.A."/>
            <person name="Jones I.B."/>
            <person name="McGettigan J.A."/>
            <person name="Micheletti S.J."/>
            <person name="Nasrallah M.E."/>
            <person name="Ortiz D."/>
            <person name="Piller C.R."/>
            <person name="Privatt S.R."/>
            <person name="Schneider S.L."/>
            <person name="Sharp S."/>
            <person name="Smith T.C."/>
            <person name="Stanton J.D."/>
            <person name="Ullery H.E."/>
            <person name="Wilson R.J."/>
            <person name="Serrano M.G."/>
            <person name="Buck G."/>
            <person name="Lee V."/>
            <person name="Wang Y."/>
            <person name="Carvalho R."/>
            <person name="Voegtly L."/>
            <person name="Shi R."/>
            <person name="Duckworth R."/>
            <person name="Johnson A."/>
            <person name="Loviza R."/>
            <person name="Walstead R."/>
            <person name="Shah Z."/>
            <person name="Kiflezghi M."/>
            <person name="Wade K."/>
            <person name="Ball S.L."/>
            <person name="Bradley K.W."/>
            <person name="Asai D.J."/>
            <person name="Bowman C.A."/>
            <person name="Russell D.A."/>
            <person name="Pope W.H."/>
            <person name="Jacobs-Sera D."/>
            <person name="Hendrix R.W."/>
            <person name="Hatfull G.F."/>
        </authorList>
    </citation>
    <scope>NUCLEOTIDE SEQUENCE</scope>
</reference>
<feature type="domain" description="HTH La-type RNA-binding" evidence="7">
    <location>
        <begin position="54"/>
        <end position="145"/>
    </location>
</feature>
<feature type="compositionally biased region" description="Low complexity" evidence="6">
    <location>
        <begin position="316"/>
        <end position="333"/>
    </location>
</feature>
<dbReference type="PROSITE" id="PS50961">
    <property type="entry name" value="HTH_LA"/>
    <property type="match status" value="1"/>
</dbReference>
<evidence type="ECO:0000256" key="6">
    <source>
        <dbReference type="SAM" id="MobiDB-lite"/>
    </source>
</evidence>
<dbReference type="SMART" id="SM00715">
    <property type="entry name" value="LA"/>
    <property type="match status" value="1"/>
</dbReference>
<dbReference type="PANTHER" id="PTHR22792:SF140">
    <property type="entry name" value="ACHILLES, ISOFORM A"/>
    <property type="match status" value="1"/>
</dbReference>
<gene>
    <name evidence="8" type="ORF">g.39485</name>
</gene>
<dbReference type="InterPro" id="IPR036388">
    <property type="entry name" value="WH-like_DNA-bd_sf"/>
</dbReference>
<dbReference type="FunFam" id="1.10.10.10:FF:000158">
    <property type="entry name" value="La ribonucleoprotein domain family member 7"/>
    <property type="match status" value="1"/>
</dbReference>
<dbReference type="InterPro" id="IPR002344">
    <property type="entry name" value="Lupus_La"/>
</dbReference>
<dbReference type="GO" id="GO:0005634">
    <property type="term" value="C:nucleus"/>
    <property type="evidence" value="ECO:0007669"/>
    <property type="project" value="UniProtKB-SubCell"/>
</dbReference>
<dbReference type="GO" id="GO:0006396">
    <property type="term" value="P:RNA processing"/>
    <property type="evidence" value="ECO:0007669"/>
    <property type="project" value="InterPro"/>
</dbReference>
<dbReference type="PRINTS" id="PR00302">
    <property type="entry name" value="LUPUSLA"/>
</dbReference>
<feature type="region of interest" description="Disordered" evidence="6">
    <location>
        <begin position="243"/>
        <end position="361"/>
    </location>
</feature>
<dbReference type="InterPro" id="IPR035979">
    <property type="entry name" value="RBD_domain_sf"/>
</dbReference>
<comment type="function">
    <text evidence="1">Transcriptional regulator.</text>
</comment>
<dbReference type="GO" id="GO:0003729">
    <property type="term" value="F:mRNA binding"/>
    <property type="evidence" value="ECO:0007669"/>
    <property type="project" value="TreeGrafter"/>
</dbReference>
<name>A0A1D2AH62_AUXPR</name>
<dbReference type="InterPro" id="IPR045180">
    <property type="entry name" value="La_dom_prot"/>
</dbReference>
<dbReference type="Pfam" id="PF05383">
    <property type="entry name" value="La"/>
    <property type="match status" value="1"/>
</dbReference>